<evidence type="ECO:0008006" key="4">
    <source>
        <dbReference type="Google" id="ProtNLM"/>
    </source>
</evidence>
<organism evidence="2 3">
    <name type="scientific">Hahella chejuensis (strain KCTC 2396)</name>
    <dbReference type="NCBI Taxonomy" id="349521"/>
    <lineage>
        <taxon>Bacteria</taxon>
        <taxon>Pseudomonadati</taxon>
        <taxon>Pseudomonadota</taxon>
        <taxon>Gammaproteobacteria</taxon>
        <taxon>Oceanospirillales</taxon>
        <taxon>Hahellaceae</taxon>
        <taxon>Hahella</taxon>
    </lineage>
</organism>
<sequence length="106" mass="11731">MKQVAVFVALIMLALGVQAAELSKQALQGSWLILTMNGESDDENDKWEFEGDNFYQNLGGRRISPDAFTVKGQTIDLGYAKIKVLAFDGDTMTADMAGFTYELKKE</sequence>
<dbReference type="RefSeq" id="WP_011394767.1">
    <property type="nucleotide sequence ID" value="NC_007645.1"/>
</dbReference>
<dbReference type="AlphaFoldDB" id="Q2SNT4"/>
<dbReference type="KEGG" id="hch:HCH_00795"/>
<protein>
    <recommendedName>
        <fullName evidence="4">Lipocalin-like domain-containing protein</fullName>
    </recommendedName>
</protein>
<accession>Q2SNT4</accession>
<dbReference type="STRING" id="349521.HCH_00795"/>
<keyword evidence="1" id="KW-0732">Signal</keyword>
<proteinExistence type="predicted"/>
<evidence type="ECO:0000313" key="2">
    <source>
        <dbReference type="EMBL" id="ABC27690.1"/>
    </source>
</evidence>
<dbReference type="OrthoDB" id="6198728at2"/>
<evidence type="ECO:0000313" key="3">
    <source>
        <dbReference type="Proteomes" id="UP000000238"/>
    </source>
</evidence>
<feature type="signal peptide" evidence="1">
    <location>
        <begin position="1"/>
        <end position="19"/>
    </location>
</feature>
<keyword evidence="3" id="KW-1185">Reference proteome</keyword>
<dbReference type="Proteomes" id="UP000000238">
    <property type="component" value="Chromosome"/>
</dbReference>
<feature type="chain" id="PRO_5004215770" description="Lipocalin-like domain-containing protein" evidence="1">
    <location>
        <begin position="20"/>
        <end position="106"/>
    </location>
</feature>
<name>Q2SNT4_HAHCH</name>
<dbReference type="HOGENOM" id="CLU_2219421_0_0_6"/>
<reference evidence="2 3" key="1">
    <citation type="journal article" date="2005" name="Nucleic Acids Res.">
        <title>Genomic blueprint of Hahella chejuensis, a marine microbe producing an algicidal agent.</title>
        <authorList>
            <person name="Jeong H."/>
            <person name="Yim J.H."/>
            <person name="Lee C."/>
            <person name="Choi S.-H."/>
            <person name="Park Y.K."/>
            <person name="Yoon S.H."/>
            <person name="Hur C.-G."/>
            <person name="Kang H.-Y."/>
            <person name="Kim D."/>
            <person name="Lee H.H."/>
            <person name="Park K.H."/>
            <person name="Park S.-H."/>
            <person name="Park H.-S."/>
            <person name="Lee H.K."/>
            <person name="Oh T.K."/>
            <person name="Kim J.F."/>
        </authorList>
    </citation>
    <scope>NUCLEOTIDE SEQUENCE [LARGE SCALE GENOMIC DNA]</scope>
    <source>
        <strain evidence="2 3">KCTC 2396</strain>
    </source>
</reference>
<dbReference type="EMBL" id="CP000155">
    <property type="protein sequence ID" value="ABC27690.1"/>
    <property type="molecule type" value="Genomic_DNA"/>
</dbReference>
<evidence type="ECO:0000256" key="1">
    <source>
        <dbReference type="SAM" id="SignalP"/>
    </source>
</evidence>
<gene>
    <name evidence="2" type="ordered locus">HCH_00795</name>
</gene>